<dbReference type="AlphaFoldDB" id="A0A5C6VC20"/>
<keyword evidence="1" id="KW-0460">Magnesium</keyword>
<dbReference type="GO" id="GO:0050188">
    <property type="term" value="F:phosphoenolpyruvate mutase activity"/>
    <property type="evidence" value="ECO:0007669"/>
    <property type="project" value="UniProtKB-EC"/>
</dbReference>
<dbReference type="Gene3D" id="3.90.550.10">
    <property type="entry name" value="Spore Coat Polysaccharide Biosynthesis Protein SpsA, Chain A"/>
    <property type="match status" value="1"/>
</dbReference>
<protein>
    <recommendedName>
        <fullName evidence="3">phosphoenolpyruvate mutase</fullName>
        <ecNumber evidence="3">5.4.2.9</ecNumber>
    </recommendedName>
</protein>
<dbReference type="Gene3D" id="3.20.20.60">
    <property type="entry name" value="Phosphoenolpyruvate-binding domains"/>
    <property type="match status" value="1"/>
</dbReference>
<evidence type="ECO:0000259" key="5">
    <source>
        <dbReference type="Pfam" id="PF12804"/>
    </source>
</evidence>
<dbReference type="InterPro" id="IPR039556">
    <property type="entry name" value="ICL/PEPM"/>
</dbReference>
<evidence type="ECO:0000313" key="6">
    <source>
        <dbReference type="EMBL" id="MEM5342033.1"/>
    </source>
</evidence>
<organism evidence="7 8">
    <name type="scientific">Paraburkholderia azotifigens</name>
    <dbReference type="NCBI Taxonomy" id="2057004"/>
    <lineage>
        <taxon>Bacteria</taxon>
        <taxon>Pseudomonadati</taxon>
        <taxon>Pseudomonadota</taxon>
        <taxon>Betaproteobacteria</taxon>
        <taxon>Burkholderiales</taxon>
        <taxon>Burkholderiaceae</taxon>
        <taxon>Paraburkholderia</taxon>
    </lineage>
</organism>
<name>A0A5C6VC20_9BURK</name>
<dbReference type="PANTHER" id="PTHR42905">
    <property type="entry name" value="PHOSPHOENOLPYRUVATE CARBOXYLASE"/>
    <property type="match status" value="1"/>
</dbReference>
<dbReference type="InterPro" id="IPR040442">
    <property type="entry name" value="Pyrv_kinase-like_dom_sf"/>
</dbReference>
<feature type="domain" description="MobA-like NTP transferase" evidence="5">
    <location>
        <begin position="308"/>
        <end position="425"/>
    </location>
</feature>
<dbReference type="EMBL" id="JAZHGA010000014">
    <property type="protein sequence ID" value="MEM5342033.1"/>
    <property type="molecule type" value="Genomic_DNA"/>
</dbReference>
<evidence type="ECO:0000313" key="8">
    <source>
        <dbReference type="Proteomes" id="UP000321776"/>
    </source>
</evidence>
<dbReference type="EC" id="5.4.2.9" evidence="3"/>
<keyword evidence="9" id="KW-1185">Reference proteome</keyword>
<accession>A0A5C6VC20</accession>
<dbReference type="GO" id="GO:0016779">
    <property type="term" value="F:nucleotidyltransferase activity"/>
    <property type="evidence" value="ECO:0007669"/>
    <property type="project" value="UniProtKB-ARBA"/>
</dbReference>
<evidence type="ECO:0000256" key="1">
    <source>
        <dbReference type="ARBA" id="ARBA00022842"/>
    </source>
</evidence>
<reference evidence="7 8" key="1">
    <citation type="journal article" date="2018" name="Int. J. Syst. Evol. Microbiol.">
        <title>Paraburkholderia azotifigens sp. nov., a nitrogen-fixing bacterium isolated from paddy soil.</title>
        <authorList>
            <person name="Choi G.M."/>
            <person name="Im W.T."/>
        </authorList>
    </citation>
    <scope>NUCLEOTIDE SEQUENCE [LARGE SCALE GENOMIC DNA]</scope>
    <source>
        <strain evidence="7 8">NF 2-5-3</strain>
    </source>
</reference>
<sequence>MNAREPSFVTTLSRSARLRQMLISNELEFLMEAHNGISARIAREAGFKGIWGSGLAISAQYGVRDNNEASWTQVVDTLEFMADASDLPILLDGDTGYGNFNNVRRLVRKLEQRGIAGVCIEDKVFPKTNSFIKGEAQPLADIDEFCGKIKAGKDSQTDEDFSIVARVEALIAGWGMDEALKRAEAYRQAGADAILIHSKLSRPDEILEFAREWAGRGPLVIVPTKYYSTPTEVFRKAGISTVIWANHQIRAATSAMQAVVKEIYESQTLVNVEDRIATVNEIFRLQNADEYSEAEERYLSSSRVAGSAVVLAASRGKGLEAVTTDRPKVMLPIAGKPLLRWLVDAFKKQGVNDITVVGGYRADAIDTAGIKLVVNERHEQTGELASLACAVDNLQNDTLISYGDLLFRSYIVRDLVESEAPFSVVVDSTTVDESGAANQNVRDFAWCSAGDDRGLFGNKVLLRRVSNNEADVKGEAPHGRWIGLLNVRGAGRERLQAMMNTLRARPDFDSLDMPALLNALLEAGEEIEVQYVHGHWRGVNDLEDFRRAGDFAHEATPLAKGDAAGGAAQ</sequence>
<dbReference type="SUPFAM" id="SSF53448">
    <property type="entry name" value="Nucleotide-diphospho-sugar transferases"/>
    <property type="match status" value="1"/>
</dbReference>
<evidence type="ECO:0000313" key="7">
    <source>
        <dbReference type="EMBL" id="TXC82883.1"/>
    </source>
</evidence>
<dbReference type="CDD" id="cd00377">
    <property type="entry name" value="ICL_PEPM"/>
    <property type="match status" value="1"/>
</dbReference>
<evidence type="ECO:0000256" key="2">
    <source>
        <dbReference type="ARBA" id="ARBA00023235"/>
    </source>
</evidence>
<evidence type="ECO:0000256" key="4">
    <source>
        <dbReference type="ARBA" id="ARBA00038455"/>
    </source>
</evidence>
<proteinExistence type="inferred from homology"/>
<keyword evidence="7" id="KW-0670">Pyruvate</keyword>
<dbReference type="Pfam" id="PF13714">
    <property type="entry name" value="PEP_mutase"/>
    <property type="match status" value="1"/>
</dbReference>
<dbReference type="Proteomes" id="UP000321776">
    <property type="component" value="Unassembled WGS sequence"/>
</dbReference>
<dbReference type="EMBL" id="VOQS01000003">
    <property type="protein sequence ID" value="TXC82883.1"/>
    <property type="molecule type" value="Genomic_DNA"/>
</dbReference>
<dbReference type="InterPro" id="IPR025877">
    <property type="entry name" value="MobA-like_NTP_Trfase"/>
</dbReference>
<dbReference type="PANTHER" id="PTHR42905:SF7">
    <property type="entry name" value="PHOSPHOENOLPYRUVATE PHOSPHOMUTASE"/>
    <property type="match status" value="1"/>
</dbReference>
<dbReference type="InterPro" id="IPR015813">
    <property type="entry name" value="Pyrv/PenolPyrv_kinase-like_dom"/>
</dbReference>
<dbReference type="NCBIfam" id="TIGR02320">
    <property type="entry name" value="PEP_mutase"/>
    <property type="match status" value="1"/>
</dbReference>
<dbReference type="Proteomes" id="UP001481677">
    <property type="component" value="Unassembled WGS sequence"/>
</dbReference>
<dbReference type="RefSeq" id="WP_147235448.1">
    <property type="nucleotide sequence ID" value="NZ_JAZHFZ010000014.1"/>
</dbReference>
<comment type="caution">
    <text evidence="7">The sequence shown here is derived from an EMBL/GenBank/DDBJ whole genome shotgun (WGS) entry which is preliminary data.</text>
</comment>
<evidence type="ECO:0000256" key="3">
    <source>
        <dbReference type="ARBA" id="ARBA00024063"/>
    </source>
</evidence>
<reference evidence="7" key="2">
    <citation type="submission" date="2019-08" db="EMBL/GenBank/DDBJ databases">
        <authorList>
            <person name="Im W.-T."/>
        </authorList>
    </citation>
    <scope>NUCLEOTIDE SEQUENCE</scope>
    <source>
        <strain evidence="7">NF 2-5-3</strain>
    </source>
</reference>
<keyword evidence="2 7" id="KW-0413">Isomerase</keyword>
<comment type="similarity">
    <text evidence="4">Belongs to the isocitrate lyase/PEP mutase superfamily. PEP mutase family.</text>
</comment>
<dbReference type="CDD" id="cd02523">
    <property type="entry name" value="PC_cytidylyltransferase"/>
    <property type="match status" value="1"/>
</dbReference>
<gene>
    <name evidence="7" type="primary">aepX</name>
    <name evidence="7" type="ORF">FRZ40_20895</name>
    <name evidence="6" type="ORF">V4C56_20700</name>
</gene>
<evidence type="ECO:0000313" key="9">
    <source>
        <dbReference type="Proteomes" id="UP001481677"/>
    </source>
</evidence>
<dbReference type="Pfam" id="PF12804">
    <property type="entry name" value="NTP_transf_3"/>
    <property type="match status" value="1"/>
</dbReference>
<dbReference type="SUPFAM" id="SSF51621">
    <property type="entry name" value="Phosphoenolpyruvate/pyruvate domain"/>
    <property type="match status" value="1"/>
</dbReference>
<dbReference type="InterPro" id="IPR029044">
    <property type="entry name" value="Nucleotide-diphossugar_trans"/>
</dbReference>
<dbReference type="InterPro" id="IPR012698">
    <property type="entry name" value="PEnolPyrv_PMutase_core"/>
</dbReference>
<reference evidence="6 9" key="3">
    <citation type="submission" date="2024-01" db="EMBL/GenBank/DDBJ databases">
        <title>The diversity of rhizobia nodulating Mimosa spp. in eleven states of Brazil covering several biomes is determined by host plant, location, and edaphic factors.</title>
        <authorList>
            <person name="Rouws L."/>
            <person name="Barauna A."/>
            <person name="Beukes C."/>
            <person name="De Faria S.M."/>
            <person name="Gross E."/>
            <person name="Dos Reis Junior F.B."/>
            <person name="Simon M."/>
            <person name="Maluk M."/>
            <person name="Odee D.W."/>
            <person name="Kenicer G."/>
            <person name="Young J.P.W."/>
            <person name="Reis V.M."/>
            <person name="Zilli J."/>
            <person name="James E.K."/>
        </authorList>
    </citation>
    <scope>NUCLEOTIDE SEQUENCE [LARGE SCALE GENOMIC DNA]</scope>
    <source>
        <strain evidence="6 9">JPY530</strain>
    </source>
</reference>